<evidence type="ECO:0000313" key="2">
    <source>
        <dbReference type="EMBL" id="KAF2141512.1"/>
    </source>
</evidence>
<protein>
    <submittedName>
        <fullName evidence="2">Uncharacterized protein</fullName>
    </submittedName>
</protein>
<gene>
    <name evidence="2" type="ORF">K452DRAFT_359242</name>
</gene>
<dbReference type="RefSeq" id="XP_033397225.1">
    <property type="nucleotide sequence ID" value="XM_033546248.1"/>
</dbReference>
<dbReference type="AlphaFoldDB" id="A0A6A6BBA1"/>
<evidence type="ECO:0000313" key="3">
    <source>
        <dbReference type="Proteomes" id="UP000799438"/>
    </source>
</evidence>
<feature type="non-terminal residue" evidence="2">
    <location>
        <position position="55"/>
    </location>
</feature>
<name>A0A6A6BBA1_9PEZI</name>
<feature type="region of interest" description="Disordered" evidence="1">
    <location>
        <begin position="1"/>
        <end position="21"/>
    </location>
</feature>
<accession>A0A6A6BBA1</accession>
<dbReference type="Proteomes" id="UP000799438">
    <property type="component" value="Unassembled WGS sequence"/>
</dbReference>
<keyword evidence="3" id="KW-1185">Reference proteome</keyword>
<dbReference type="GeneID" id="54303754"/>
<organism evidence="2 3">
    <name type="scientific">Aplosporella prunicola CBS 121167</name>
    <dbReference type="NCBI Taxonomy" id="1176127"/>
    <lineage>
        <taxon>Eukaryota</taxon>
        <taxon>Fungi</taxon>
        <taxon>Dikarya</taxon>
        <taxon>Ascomycota</taxon>
        <taxon>Pezizomycotina</taxon>
        <taxon>Dothideomycetes</taxon>
        <taxon>Dothideomycetes incertae sedis</taxon>
        <taxon>Botryosphaeriales</taxon>
        <taxon>Aplosporellaceae</taxon>
        <taxon>Aplosporella</taxon>
    </lineage>
</organism>
<evidence type="ECO:0000256" key="1">
    <source>
        <dbReference type="SAM" id="MobiDB-lite"/>
    </source>
</evidence>
<reference evidence="2" key="1">
    <citation type="journal article" date="2020" name="Stud. Mycol.">
        <title>101 Dothideomycetes genomes: a test case for predicting lifestyles and emergence of pathogens.</title>
        <authorList>
            <person name="Haridas S."/>
            <person name="Albert R."/>
            <person name="Binder M."/>
            <person name="Bloem J."/>
            <person name="Labutti K."/>
            <person name="Salamov A."/>
            <person name="Andreopoulos B."/>
            <person name="Baker S."/>
            <person name="Barry K."/>
            <person name="Bills G."/>
            <person name="Bluhm B."/>
            <person name="Cannon C."/>
            <person name="Castanera R."/>
            <person name="Culley D."/>
            <person name="Daum C."/>
            <person name="Ezra D."/>
            <person name="Gonzalez J."/>
            <person name="Henrissat B."/>
            <person name="Kuo A."/>
            <person name="Liang C."/>
            <person name="Lipzen A."/>
            <person name="Lutzoni F."/>
            <person name="Magnuson J."/>
            <person name="Mondo S."/>
            <person name="Nolan M."/>
            <person name="Ohm R."/>
            <person name="Pangilinan J."/>
            <person name="Park H.-J."/>
            <person name="Ramirez L."/>
            <person name="Alfaro M."/>
            <person name="Sun H."/>
            <person name="Tritt A."/>
            <person name="Yoshinaga Y."/>
            <person name="Zwiers L.-H."/>
            <person name="Turgeon B."/>
            <person name="Goodwin S."/>
            <person name="Spatafora J."/>
            <person name="Crous P."/>
            <person name="Grigoriev I."/>
        </authorList>
    </citation>
    <scope>NUCLEOTIDE SEQUENCE</scope>
    <source>
        <strain evidence="2">CBS 121167</strain>
    </source>
</reference>
<proteinExistence type="predicted"/>
<sequence>MPPEARQLRAQRASAGPRSPCRPRIAARCAMLQYARSFCRVAKRGERKRGDQVRA</sequence>
<dbReference type="EMBL" id="ML995487">
    <property type="protein sequence ID" value="KAF2141512.1"/>
    <property type="molecule type" value="Genomic_DNA"/>
</dbReference>